<reference evidence="2 3" key="1">
    <citation type="submission" date="2018-11" db="EMBL/GenBank/DDBJ databases">
        <title>The Potential of Streptomyces as Biocontrol Agents against the Tomato grey mould, Botrytis cinerea (Gray mold) Frontiers in Microbiology.</title>
        <authorList>
            <person name="Li D."/>
        </authorList>
    </citation>
    <scope>NUCLEOTIDE SEQUENCE [LARGE SCALE GENOMIC DNA]</scope>
    <source>
        <strain evidence="2 3">NEAU-LD23</strain>
    </source>
</reference>
<protein>
    <submittedName>
        <fullName evidence="2">Uncharacterized protein</fullName>
    </submittedName>
</protein>
<sequence length="68" mass="7537">MRRLTVFVQGILAFGVGIMMLVSCLMAAAHGGLSVEVAQSVGLLALFLGLLLIIERRTTGRWHRWSRR</sequence>
<evidence type="ECO:0000313" key="3">
    <source>
        <dbReference type="Proteomes" id="UP000275401"/>
    </source>
</evidence>
<keyword evidence="1" id="KW-0812">Transmembrane</keyword>
<dbReference type="PROSITE" id="PS51257">
    <property type="entry name" value="PROKAR_LIPOPROTEIN"/>
    <property type="match status" value="1"/>
</dbReference>
<evidence type="ECO:0000256" key="1">
    <source>
        <dbReference type="SAM" id="Phobius"/>
    </source>
</evidence>
<accession>A0A3M8WU88</accession>
<feature type="transmembrane region" description="Helical" evidence="1">
    <location>
        <begin position="37"/>
        <end position="54"/>
    </location>
</feature>
<evidence type="ECO:0000313" key="2">
    <source>
        <dbReference type="EMBL" id="RNG32185.1"/>
    </source>
</evidence>
<gene>
    <name evidence="2" type="ORF">EEJ42_08140</name>
</gene>
<keyword evidence="1" id="KW-0472">Membrane</keyword>
<keyword evidence="1" id="KW-1133">Transmembrane helix</keyword>
<name>A0A3M8WU88_9ACTN</name>
<dbReference type="Proteomes" id="UP000275401">
    <property type="component" value="Unassembled WGS sequence"/>
</dbReference>
<organism evidence="2 3">
    <name type="scientific">Streptomyces botrytidirepellens</name>
    <dbReference type="NCBI Taxonomy" id="2486417"/>
    <lineage>
        <taxon>Bacteria</taxon>
        <taxon>Bacillati</taxon>
        <taxon>Actinomycetota</taxon>
        <taxon>Actinomycetes</taxon>
        <taxon>Kitasatosporales</taxon>
        <taxon>Streptomycetaceae</taxon>
        <taxon>Streptomyces</taxon>
    </lineage>
</organism>
<proteinExistence type="predicted"/>
<comment type="caution">
    <text evidence="2">The sequence shown here is derived from an EMBL/GenBank/DDBJ whole genome shotgun (WGS) entry which is preliminary data.</text>
</comment>
<dbReference type="EMBL" id="RIBZ01000103">
    <property type="protein sequence ID" value="RNG32185.1"/>
    <property type="molecule type" value="Genomic_DNA"/>
</dbReference>
<keyword evidence="3" id="KW-1185">Reference proteome</keyword>
<dbReference type="AlphaFoldDB" id="A0A3M8WU88"/>